<dbReference type="KEGG" id="egt:105971690"/>
<organism evidence="2 3">
    <name type="scientific">Erythranthe guttata</name>
    <name type="common">Yellow monkey flower</name>
    <name type="synonym">Mimulus guttatus</name>
    <dbReference type="NCBI Taxonomy" id="4155"/>
    <lineage>
        <taxon>Eukaryota</taxon>
        <taxon>Viridiplantae</taxon>
        <taxon>Streptophyta</taxon>
        <taxon>Embryophyta</taxon>
        <taxon>Tracheophyta</taxon>
        <taxon>Spermatophyta</taxon>
        <taxon>Magnoliopsida</taxon>
        <taxon>eudicotyledons</taxon>
        <taxon>Gunneridae</taxon>
        <taxon>Pentapetalae</taxon>
        <taxon>asterids</taxon>
        <taxon>lamiids</taxon>
        <taxon>Lamiales</taxon>
        <taxon>Phrymaceae</taxon>
        <taxon>Erythranthe</taxon>
    </lineage>
</organism>
<reference evidence="2 3" key="1">
    <citation type="journal article" date="2013" name="Proc. Natl. Acad. Sci. U.S.A.">
        <title>Fine-scale variation in meiotic recombination in Mimulus inferred from population shotgun sequencing.</title>
        <authorList>
            <person name="Hellsten U."/>
            <person name="Wright K.M."/>
            <person name="Jenkins J."/>
            <person name="Shu S."/>
            <person name="Yuan Y."/>
            <person name="Wessler S.R."/>
            <person name="Schmutz J."/>
            <person name="Willis J.H."/>
            <person name="Rokhsar D.S."/>
        </authorList>
    </citation>
    <scope>NUCLEOTIDE SEQUENCE [LARGE SCALE GENOMIC DNA]</scope>
    <source>
        <strain evidence="3">cv. DUN x IM62</strain>
    </source>
</reference>
<feature type="region of interest" description="Disordered" evidence="1">
    <location>
        <begin position="1"/>
        <end position="36"/>
    </location>
</feature>
<keyword evidence="3" id="KW-1185">Reference proteome</keyword>
<feature type="compositionally biased region" description="Basic residues" evidence="1">
    <location>
        <begin position="18"/>
        <end position="36"/>
    </location>
</feature>
<evidence type="ECO:0000313" key="3">
    <source>
        <dbReference type="Proteomes" id="UP000030748"/>
    </source>
</evidence>
<dbReference type="EMBL" id="KI632098">
    <property type="protein sequence ID" value="EYU24987.1"/>
    <property type="molecule type" value="Genomic_DNA"/>
</dbReference>
<dbReference type="AlphaFoldDB" id="A0A022Q8K7"/>
<protein>
    <recommendedName>
        <fullName evidence="4">Cystatin domain-containing protein</fullName>
    </recommendedName>
</protein>
<evidence type="ECO:0000313" key="2">
    <source>
        <dbReference type="EMBL" id="EYU24987.1"/>
    </source>
</evidence>
<dbReference type="Gene3D" id="3.10.450.10">
    <property type="match status" value="1"/>
</dbReference>
<gene>
    <name evidence="2" type="ORF">MIMGU_mgv1a015158mg</name>
</gene>
<proteinExistence type="predicted"/>
<accession>A0A022Q8K7</accession>
<evidence type="ECO:0000256" key="1">
    <source>
        <dbReference type="SAM" id="MobiDB-lite"/>
    </source>
</evidence>
<sequence length="166" mass="18845">MNQPENLGESSRVNKNMNRNRNRKRKRRVRSGARARAVARARTGVRATVGGATLLYDPVYCTRCDLQTMRKIEEYTALCIDIYNKTHAVKYSVLKVLRATGHLFAGYQYRITFTAKPVKDDDDDDSNAKTFQATYAVIYEYVVSVDFAPPAEPEPDESESDEPDLV</sequence>
<name>A0A022Q8K7_ERYGU</name>
<evidence type="ECO:0008006" key="4">
    <source>
        <dbReference type="Google" id="ProtNLM"/>
    </source>
</evidence>
<dbReference type="Proteomes" id="UP000030748">
    <property type="component" value="Unassembled WGS sequence"/>
</dbReference>